<keyword evidence="5" id="KW-0732">Signal</keyword>
<dbReference type="InterPro" id="IPR015915">
    <property type="entry name" value="Kelch-typ_b-propeller"/>
</dbReference>
<evidence type="ECO:0000256" key="4">
    <source>
        <dbReference type="SAM" id="Phobius"/>
    </source>
</evidence>
<feature type="transmembrane region" description="Helical" evidence="4">
    <location>
        <begin position="794"/>
        <end position="813"/>
    </location>
</feature>
<proteinExistence type="predicted"/>
<feature type="signal peptide" evidence="5">
    <location>
        <begin position="1"/>
        <end position="20"/>
    </location>
</feature>
<sequence>MPSLNFLFLYSFCLFSTTRAQSISTSTPVPPLQWINLTSLLRGSPAPPLKDASIGYDNTTRTLIIFGGESQGGLPQQQTYLLNLNTLFWSSPTLQGGNTALPPPRSAAIGGGDFAASYRSGHVVIGGKDSDGEPLSDVWEFDYNNQFWSHVNTSSSPTIPALLGAVGGIDTNIPFNSSGSLGPTNTFLLMGGVRSSGSQLSPVPLSEVWQLDISGTLSSNLVNSLVGIWSKKSVGNNNTAVSGEGGTIVKQKLVAFSGCIGTPSPNTSCAQPYSYVTDTSTGLSVLPVSCAVPRIGSAVVANQNTFSSSFTSQVFVLLGLFNSSIWDDGGGLQKGEVDVLDINGGSWSRILPAGDPGKSGSQSFPQPRSGAASISYSSGLVGSSRALYSDTIIFGGQDGSGNYLSDMWILRAYGASVSQSGQQWSGFGDGQLQTGVDANGAGVTVQYLSTCANAIGTQSASSSASPPGHGSPTTSPSPSSISGTLPDATHLFDTSVTHKSLAPISLALLLPTIILYRLSLPSTSGPSSQQSLGPLYVSVLMLVVAYGTGLTALVSSFTSISSGAAISRRAASSSMDLKTSHGRAGLALFIALYGVVPLLFLAYFLRWRLFASTPKEIVGKIRAERSRADSSDTAEKLNSFRGIADTGIQGGVRARSPVSSPGHTPSRRHLGLWFRSREGLASSAESAPESESPVPRTFEVVNRRVRHHSVSGTLNIYESAHRSPPTSRNLSDLSWLERRRSVNAVGDLDYALMQLNNRGITSTPATTAHFSAHGLSDPPSAKVEPPLVPPKGEITLHVLMHVLILALCVVSLVELWSRAPLAPFVAFSVWTIAFYALLVAMSWNGRPQHSALTVLLSRFQGNTQPIAIGAPAPPIATPIPSRPISMAGTDQFPFPQEPRSPYLHPPLFHTAAEDATSYAGLRSETEELDSDEDEDTRQRRIEDEMARRDVSIVTVPKRKLWVANPS</sequence>
<reference evidence="6" key="1">
    <citation type="submission" date="2022-01" db="EMBL/GenBank/DDBJ databases">
        <title>Comparative genomics reveals a dynamic genome evolution in the ectomycorrhizal milk-cap (Lactarius) mushrooms.</title>
        <authorList>
            <consortium name="DOE Joint Genome Institute"/>
            <person name="Lebreton A."/>
            <person name="Tang N."/>
            <person name="Kuo A."/>
            <person name="LaButti K."/>
            <person name="Drula E."/>
            <person name="Barry K."/>
            <person name="Clum A."/>
            <person name="Lipzen A."/>
            <person name="Mousain D."/>
            <person name="Ng V."/>
            <person name="Wang R."/>
            <person name="Wang X."/>
            <person name="Dai Y."/>
            <person name="Henrissat B."/>
            <person name="Grigoriev I.V."/>
            <person name="Guerin-Laguette A."/>
            <person name="Yu F."/>
            <person name="Martin F.M."/>
        </authorList>
    </citation>
    <scope>NUCLEOTIDE SEQUENCE</scope>
    <source>
        <strain evidence="6">QP</strain>
    </source>
</reference>
<gene>
    <name evidence="6" type="ORF">EDB92DRAFT_1790627</name>
</gene>
<dbReference type="EMBL" id="JAKELL010000004">
    <property type="protein sequence ID" value="KAH8999046.1"/>
    <property type="molecule type" value="Genomic_DNA"/>
</dbReference>
<evidence type="ECO:0000256" key="2">
    <source>
        <dbReference type="ARBA" id="ARBA00022737"/>
    </source>
</evidence>
<dbReference type="SUPFAM" id="SSF117281">
    <property type="entry name" value="Kelch motif"/>
    <property type="match status" value="1"/>
</dbReference>
<evidence type="ECO:0000313" key="7">
    <source>
        <dbReference type="Proteomes" id="UP001201163"/>
    </source>
</evidence>
<evidence type="ECO:0000256" key="1">
    <source>
        <dbReference type="ARBA" id="ARBA00022441"/>
    </source>
</evidence>
<keyword evidence="4" id="KW-0812">Transmembrane</keyword>
<feature type="region of interest" description="Disordered" evidence="3">
    <location>
        <begin position="459"/>
        <end position="484"/>
    </location>
</feature>
<organism evidence="6 7">
    <name type="scientific">Lactarius akahatsu</name>
    <dbReference type="NCBI Taxonomy" id="416441"/>
    <lineage>
        <taxon>Eukaryota</taxon>
        <taxon>Fungi</taxon>
        <taxon>Dikarya</taxon>
        <taxon>Basidiomycota</taxon>
        <taxon>Agaricomycotina</taxon>
        <taxon>Agaricomycetes</taxon>
        <taxon>Russulales</taxon>
        <taxon>Russulaceae</taxon>
        <taxon>Lactarius</taxon>
    </lineage>
</organism>
<keyword evidence="2" id="KW-0677">Repeat</keyword>
<keyword evidence="7" id="KW-1185">Reference proteome</keyword>
<dbReference type="Proteomes" id="UP001201163">
    <property type="component" value="Unassembled WGS sequence"/>
</dbReference>
<keyword evidence="1" id="KW-0880">Kelch repeat</keyword>
<dbReference type="Gene3D" id="2.120.10.80">
    <property type="entry name" value="Kelch-type beta propeller"/>
    <property type="match status" value="2"/>
</dbReference>
<feature type="transmembrane region" description="Helical" evidence="4">
    <location>
        <begin position="819"/>
        <end position="840"/>
    </location>
</feature>
<feature type="compositionally biased region" description="Basic and acidic residues" evidence="3">
    <location>
        <begin position="936"/>
        <end position="947"/>
    </location>
</feature>
<feature type="transmembrane region" description="Helical" evidence="4">
    <location>
        <begin position="500"/>
        <end position="518"/>
    </location>
</feature>
<keyword evidence="4" id="KW-0472">Membrane</keyword>
<protein>
    <submittedName>
        <fullName evidence="6">Uncharacterized protein</fullName>
    </submittedName>
</protein>
<feature type="transmembrane region" description="Helical" evidence="4">
    <location>
        <begin position="539"/>
        <end position="566"/>
    </location>
</feature>
<feature type="compositionally biased region" description="Acidic residues" evidence="3">
    <location>
        <begin position="926"/>
        <end position="935"/>
    </location>
</feature>
<evidence type="ECO:0000256" key="5">
    <source>
        <dbReference type="SAM" id="SignalP"/>
    </source>
</evidence>
<accession>A0AAD4LPF3</accession>
<keyword evidence="4" id="KW-1133">Transmembrane helix</keyword>
<dbReference type="PANTHER" id="PTHR46093">
    <property type="entry name" value="ACYL-COA-BINDING DOMAIN-CONTAINING PROTEIN 5"/>
    <property type="match status" value="1"/>
</dbReference>
<feature type="chain" id="PRO_5042227877" evidence="5">
    <location>
        <begin position="21"/>
        <end position="966"/>
    </location>
</feature>
<name>A0AAD4LPF3_9AGAM</name>
<dbReference type="AlphaFoldDB" id="A0AAD4LPF3"/>
<dbReference type="PANTHER" id="PTHR46093:SF3">
    <property type="entry name" value="ACYL-COA-BINDING DOMAIN-CONTAINING PROTEIN 4"/>
    <property type="match status" value="1"/>
</dbReference>
<comment type="caution">
    <text evidence="6">The sequence shown here is derived from an EMBL/GenBank/DDBJ whole genome shotgun (WGS) entry which is preliminary data.</text>
</comment>
<evidence type="ECO:0000313" key="6">
    <source>
        <dbReference type="EMBL" id="KAH8999046.1"/>
    </source>
</evidence>
<feature type="region of interest" description="Disordered" evidence="3">
    <location>
        <begin position="919"/>
        <end position="947"/>
    </location>
</feature>
<evidence type="ECO:0000256" key="3">
    <source>
        <dbReference type="SAM" id="MobiDB-lite"/>
    </source>
</evidence>
<feature type="transmembrane region" description="Helical" evidence="4">
    <location>
        <begin position="586"/>
        <end position="605"/>
    </location>
</feature>